<proteinExistence type="predicted"/>
<keyword evidence="2" id="KW-1185">Reference proteome</keyword>
<name>A0A379C8W1_9PAST</name>
<dbReference type="OrthoDB" id="5682448at2"/>
<reference evidence="1 2" key="1">
    <citation type="submission" date="2018-06" db="EMBL/GenBank/DDBJ databases">
        <authorList>
            <consortium name="Pathogen Informatics"/>
            <person name="Doyle S."/>
        </authorList>
    </citation>
    <scope>NUCLEOTIDE SEQUENCE [LARGE SCALE GENOMIC DNA]</scope>
    <source>
        <strain evidence="1 2">NCTC12872</strain>
    </source>
</reference>
<evidence type="ECO:0000313" key="1">
    <source>
        <dbReference type="EMBL" id="SUB58671.1"/>
    </source>
</evidence>
<dbReference type="EMBL" id="UGTA01000001">
    <property type="protein sequence ID" value="SUB58671.1"/>
    <property type="molecule type" value="Genomic_DNA"/>
</dbReference>
<dbReference type="Proteomes" id="UP000255417">
    <property type="component" value="Unassembled WGS sequence"/>
</dbReference>
<evidence type="ECO:0000313" key="2">
    <source>
        <dbReference type="Proteomes" id="UP000255417"/>
    </source>
</evidence>
<dbReference type="RefSeq" id="WP_115315185.1">
    <property type="nucleotide sequence ID" value="NZ_LWIF01000001.1"/>
</dbReference>
<organism evidence="1 2">
    <name type="scientific">Phocoenobacter uteri</name>
    <dbReference type="NCBI Taxonomy" id="146806"/>
    <lineage>
        <taxon>Bacteria</taxon>
        <taxon>Pseudomonadati</taxon>
        <taxon>Pseudomonadota</taxon>
        <taxon>Gammaproteobacteria</taxon>
        <taxon>Pasteurellales</taxon>
        <taxon>Pasteurellaceae</taxon>
        <taxon>Phocoenobacter</taxon>
    </lineage>
</organism>
<gene>
    <name evidence="1" type="ORF">NCTC12872_00636</name>
</gene>
<protein>
    <submittedName>
        <fullName evidence="1">Uncharacterized protein</fullName>
    </submittedName>
</protein>
<dbReference type="AlphaFoldDB" id="A0A379C8W1"/>
<sequence length="86" mass="10549">MANITLQHITPIHFHETVKALKTLEYDIYLSVDRLDIRFRIKEFESHSETMKRFEQMEHIQAFLYELTNSSVPIDDWDEFIRTYRR</sequence>
<accession>A0A379C8W1</accession>